<dbReference type="InterPro" id="IPR026902">
    <property type="entry name" value="RnfC_N"/>
</dbReference>
<dbReference type="InterPro" id="IPR010208">
    <property type="entry name" value="Ion_transpt_RnfC/RsxC"/>
</dbReference>
<evidence type="ECO:0000313" key="12">
    <source>
        <dbReference type="EMBL" id="MBM7060485.1"/>
    </source>
</evidence>
<dbReference type="PROSITE" id="PS51379">
    <property type="entry name" value="4FE4S_FER_2"/>
    <property type="match status" value="2"/>
</dbReference>
<evidence type="ECO:0000256" key="6">
    <source>
        <dbReference type="ARBA" id="ARBA00023004"/>
    </source>
</evidence>
<dbReference type="EMBL" id="JAFEUP010000002">
    <property type="protein sequence ID" value="MBM7060485.1"/>
    <property type="molecule type" value="Genomic_DNA"/>
</dbReference>
<keyword evidence="4 8" id="KW-0677">Repeat</keyword>
<evidence type="ECO:0000256" key="8">
    <source>
        <dbReference type="HAMAP-Rule" id="MF_00461"/>
    </source>
</evidence>
<evidence type="ECO:0000256" key="10">
    <source>
        <dbReference type="SAM" id="MobiDB-lite"/>
    </source>
</evidence>
<feature type="coiled-coil region" evidence="9">
    <location>
        <begin position="607"/>
        <end position="665"/>
    </location>
</feature>
<dbReference type="InterPro" id="IPR037225">
    <property type="entry name" value="Nuo51_FMN-bd_sf"/>
</dbReference>
<feature type="domain" description="4Fe-4S ferredoxin-type" evidence="11">
    <location>
        <begin position="361"/>
        <end position="391"/>
    </location>
</feature>
<evidence type="ECO:0000256" key="4">
    <source>
        <dbReference type="ARBA" id="ARBA00022737"/>
    </source>
</evidence>
<dbReference type="PROSITE" id="PS00198">
    <property type="entry name" value="4FE4S_FER_1"/>
    <property type="match status" value="1"/>
</dbReference>
<sequence>MTAMQLWAMPGGIHPPINKRQSTALPLQRPPLPRRLVLPLNQHIGAPAEPLVQVGERVLKGQLLAAASGFVSLALHAPTSGTVSYIGAQPYPHVSGLPAPAIVIDSDGLDQWCELQPCAEFRSLAPGELLARIRGAGINGLGGAGFPTEVKLSARPAEKIHTLVINGAECEPYISADDLLMREQAAELLGGIDVLAHLLQPEQVLIGIEDDKPEAIAAVRAALGERPYQLREFPTRYPSGGEKQLIQILTGVEVPSGGLPADIGMLCLNVGTAVAVYRAVVLGQPLISRIVTLTGAALERPMNVEALLGTAVAELLEFAGLHHERLDRLIMGGSMMGITLPSSDVPLIKTTNCLIAATAAELPAPTPALPCIRCGDCAEVCPASLLPQQLHFFALGEEHEQLRAHNLFDCIECGACAYVCPSSIPLVQYYRAAKAEIREQEQKQLKAEQARQRFESRQERLRRDEERRDSERQARLARAERVRAPAEDTASAPPTGDNIARVQAQKPGLSDEQKRLKIAASMAQVALSKAEKQFAVHATPVLQAQVEQLREAASAAQQALDAIQPAAAAIPPATGNDEAARKQAKIRGAMLRVQLKKLESAAGATPSAEQQAQLEELRSELSALEAAAVVAPTLSPAADHSALKRAKIELALKRAELKKAEQANAPAEELEPLRAALSAAEQALHAAEDASGKPAPVLVRTDKRPIDEITRALKTELAFARADLRKLERDPQADATALQAAQTRLAEAEHKLQEHQNEP</sequence>
<dbReference type="Pfam" id="PF10531">
    <property type="entry name" value="SLBB"/>
    <property type="match status" value="1"/>
</dbReference>
<comment type="cofactor">
    <cofactor evidence="8">
        <name>[4Fe-4S] cluster</name>
        <dbReference type="ChEBI" id="CHEBI:49883"/>
    </cofactor>
    <text evidence="8">Binds 2 [4Fe-4S] clusters per subunit.</text>
</comment>
<accession>A0ABS2IF39</accession>
<dbReference type="HAMAP" id="MF_00461">
    <property type="entry name" value="RsxC_RnfC"/>
    <property type="match status" value="1"/>
</dbReference>
<evidence type="ECO:0000256" key="7">
    <source>
        <dbReference type="ARBA" id="ARBA00023014"/>
    </source>
</evidence>
<dbReference type="EC" id="7.-.-.-" evidence="8"/>
<dbReference type="SUPFAM" id="SSF142019">
    <property type="entry name" value="Nqo1 FMN-binding domain-like"/>
    <property type="match status" value="1"/>
</dbReference>
<feature type="binding site" evidence="8">
    <location>
        <position position="410"/>
    </location>
    <ligand>
        <name>[4Fe-4S] cluster</name>
        <dbReference type="ChEBI" id="CHEBI:49883"/>
        <label>2</label>
    </ligand>
</feature>
<protein>
    <recommendedName>
        <fullName evidence="8">Ion-translocating oxidoreductase complex subunit C</fullName>
        <ecNumber evidence="8">7.-.-.-</ecNumber>
    </recommendedName>
    <alternativeName>
        <fullName evidence="8">Rnf electron transport complex subunit C</fullName>
    </alternativeName>
</protein>
<comment type="caution">
    <text evidence="12">The sequence shown here is derived from an EMBL/GenBank/DDBJ whole genome shotgun (WGS) entry which is preliminary data.</text>
</comment>
<dbReference type="Pfam" id="PF01512">
    <property type="entry name" value="Complex1_51K"/>
    <property type="match status" value="1"/>
</dbReference>
<dbReference type="Pfam" id="PF13375">
    <property type="entry name" value="RnfC_N"/>
    <property type="match status" value="1"/>
</dbReference>
<keyword evidence="6 8" id="KW-0408">Iron</keyword>
<keyword evidence="5 8" id="KW-0249">Electron transport</keyword>
<dbReference type="NCBIfam" id="NF003454">
    <property type="entry name" value="PRK05035.1"/>
    <property type="match status" value="1"/>
</dbReference>
<gene>
    <name evidence="12" type="primary">rsxC</name>
    <name evidence="8" type="synonym">rnfC</name>
    <name evidence="12" type="ORF">JQX08_07175</name>
</gene>
<feature type="binding site" evidence="8">
    <location>
        <position position="377"/>
    </location>
    <ligand>
        <name>[4Fe-4S] cluster</name>
        <dbReference type="ChEBI" id="CHEBI:49883"/>
        <label>1</label>
    </ligand>
</feature>
<keyword evidence="8" id="KW-1278">Translocase</keyword>
<feature type="binding site" evidence="8">
    <location>
        <position position="381"/>
    </location>
    <ligand>
        <name>[4Fe-4S] cluster</name>
        <dbReference type="ChEBI" id="CHEBI:49883"/>
        <label>2</label>
    </ligand>
</feature>
<dbReference type="Gene3D" id="3.40.50.11540">
    <property type="entry name" value="NADH-ubiquinone oxidoreductase 51kDa subunit"/>
    <property type="match status" value="1"/>
</dbReference>
<dbReference type="Pfam" id="PF12838">
    <property type="entry name" value="Fer4_7"/>
    <property type="match status" value="1"/>
</dbReference>
<dbReference type="SUPFAM" id="SSF46548">
    <property type="entry name" value="alpha-helical ferredoxin"/>
    <property type="match status" value="1"/>
</dbReference>
<evidence type="ECO:0000256" key="1">
    <source>
        <dbReference type="ARBA" id="ARBA00022448"/>
    </source>
</evidence>
<feature type="binding site" evidence="8">
    <location>
        <position position="413"/>
    </location>
    <ligand>
        <name>[4Fe-4S] cluster</name>
        <dbReference type="ChEBI" id="CHEBI:49883"/>
        <label>2</label>
    </ligand>
</feature>
<feature type="domain" description="4Fe-4S ferredoxin-type" evidence="11">
    <location>
        <begin position="401"/>
        <end position="430"/>
    </location>
</feature>
<dbReference type="PANTHER" id="PTHR43034">
    <property type="entry name" value="ION-TRANSLOCATING OXIDOREDUCTASE COMPLEX SUBUNIT C"/>
    <property type="match status" value="1"/>
</dbReference>
<dbReference type="Gene3D" id="3.30.70.20">
    <property type="match status" value="1"/>
</dbReference>
<keyword evidence="9" id="KW-0175">Coiled coil</keyword>
<dbReference type="NCBIfam" id="TIGR01945">
    <property type="entry name" value="rnfC"/>
    <property type="match status" value="1"/>
</dbReference>
<dbReference type="InterPro" id="IPR011538">
    <property type="entry name" value="Nuo51_FMN-bd"/>
</dbReference>
<name>A0ABS2IF39_9GAMM</name>
<dbReference type="InterPro" id="IPR017900">
    <property type="entry name" value="4Fe4S_Fe_S_CS"/>
</dbReference>
<dbReference type="Proteomes" id="UP000717995">
    <property type="component" value="Unassembled WGS sequence"/>
</dbReference>
<comment type="subcellular location">
    <subcellularLocation>
        <location evidence="8">Cell inner membrane</location>
        <topology evidence="8">Peripheral membrane protein</topology>
    </subcellularLocation>
</comment>
<comment type="similarity">
    <text evidence="8">Belongs to the 4Fe4S bacterial-type ferredoxin family. RnfC subfamily.</text>
</comment>
<organism evidence="12 13">
    <name type="scientific">Zestomonas insulae</name>
    <dbReference type="NCBI Taxonomy" id="2809017"/>
    <lineage>
        <taxon>Bacteria</taxon>
        <taxon>Pseudomonadati</taxon>
        <taxon>Pseudomonadota</taxon>
        <taxon>Gammaproteobacteria</taxon>
        <taxon>Pseudomonadales</taxon>
        <taxon>Pseudomonadaceae</taxon>
        <taxon>Zestomonas</taxon>
    </lineage>
</organism>
<dbReference type="PANTHER" id="PTHR43034:SF2">
    <property type="entry name" value="ION-TRANSLOCATING OXIDOREDUCTASE COMPLEX SUBUNIT C"/>
    <property type="match status" value="1"/>
</dbReference>
<keyword evidence="7 8" id="KW-0411">Iron-sulfur</keyword>
<dbReference type="RefSeq" id="WP_204915606.1">
    <property type="nucleotide sequence ID" value="NZ_JAFEUP010000002.1"/>
</dbReference>
<feature type="binding site" evidence="8">
    <location>
        <position position="371"/>
    </location>
    <ligand>
        <name>[4Fe-4S] cluster</name>
        <dbReference type="ChEBI" id="CHEBI:49883"/>
        <label>1</label>
    </ligand>
</feature>
<keyword evidence="3 8" id="KW-0479">Metal-binding</keyword>
<keyword evidence="8" id="KW-0997">Cell inner membrane</keyword>
<comment type="function">
    <text evidence="8">Part of a membrane-bound complex that couples electron transfer with translocation of ions across the membrane.</text>
</comment>
<keyword evidence="8" id="KW-0472">Membrane</keyword>
<feature type="binding site" evidence="8">
    <location>
        <position position="416"/>
    </location>
    <ligand>
        <name>[4Fe-4S] cluster</name>
        <dbReference type="ChEBI" id="CHEBI:49883"/>
        <label>2</label>
    </ligand>
</feature>
<keyword evidence="1 8" id="KW-0813">Transport</keyword>
<proteinExistence type="inferred from homology"/>
<keyword evidence="13" id="KW-1185">Reference proteome</keyword>
<evidence type="ECO:0000256" key="3">
    <source>
        <dbReference type="ARBA" id="ARBA00022723"/>
    </source>
</evidence>
<dbReference type="InterPro" id="IPR019554">
    <property type="entry name" value="Soluble_ligand-bd"/>
</dbReference>
<feature type="binding site" evidence="8">
    <location>
        <position position="420"/>
    </location>
    <ligand>
        <name>[4Fe-4S] cluster</name>
        <dbReference type="ChEBI" id="CHEBI:49883"/>
        <label>1</label>
    </ligand>
</feature>
<keyword evidence="8" id="KW-1003">Cell membrane</keyword>
<dbReference type="InterPro" id="IPR017896">
    <property type="entry name" value="4Fe4S_Fe-S-bd"/>
</dbReference>
<feature type="compositionally biased region" description="Basic and acidic residues" evidence="10">
    <location>
        <begin position="449"/>
        <end position="486"/>
    </location>
</feature>
<feature type="coiled-coil region" evidence="9">
    <location>
        <begin position="710"/>
        <end position="758"/>
    </location>
</feature>
<keyword evidence="2 8" id="KW-0004">4Fe-4S</keyword>
<reference evidence="12 13" key="1">
    <citation type="submission" date="2021-02" db="EMBL/GenBank/DDBJ databases">
        <authorList>
            <person name="Lee D.-H."/>
        </authorList>
    </citation>
    <scope>NUCLEOTIDE SEQUENCE [LARGE SCALE GENOMIC DNA]</scope>
    <source>
        <strain evidence="12 13">UL073</strain>
    </source>
</reference>
<evidence type="ECO:0000256" key="5">
    <source>
        <dbReference type="ARBA" id="ARBA00022982"/>
    </source>
</evidence>
<feature type="binding site" evidence="8">
    <location>
        <position position="374"/>
    </location>
    <ligand>
        <name>[4Fe-4S] cluster</name>
        <dbReference type="ChEBI" id="CHEBI:49883"/>
        <label>1</label>
    </ligand>
</feature>
<evidence type="ECO:0000313" key="13">
    <source>
        <dbReference type="Proteomes" id="UP000717995"/>
    </source>
</evidence>
<evidence type="ECO:0000259" key="11">
    <source>
        <dbReference type="PROSITE" id="PS51379"/>
    </source>
</evidence>
<evidence type="ECO:0000256" key="2">
    <source>
        <dbReference type="ARBA" id="ARBA00022485"/>
    </source>
</evidence>
<evidence type="ECO:0000256" key="9">
    <source>
        <dbReference type="SAM" id="Coils"/>
    </source>
</evidence>
<feature type="region of interest" description="Disordered" evidence="10">
    <location>
        <begin position="449"/>
        <end position="500"/>
    </location>
</feature>
<comment type="subunit">
    <text evidence="8">The complex is composed of six subunits: RnfA, RnfB, RnfC, RnfD, RnfE and RnfG.</text>
</comment>